<evidence type="ECO:0000313" key="1">
    <source>
        <dbReference type="EMBL" id="SHJ80800.1"/>
    </source>
</evidence>
<dbReference type="OrthoDB" id="1436858at2"/>
<proteinExistence type="predicted"/>
<dbReference type="AlphaFoldDB" id="A0A1M6MBQ4"/>
<dbReference type="RefSeq" id="WP_073242673.1">
    <property type="nucleotide sequence ID" value="NZ_FQZX01000001.1"/>
</dbReference>
<organism evidence="1 2">
    <name type="scientific">Maribacter aquivivus</name>
    <dbReference type="NCBI Taxonomy" id="228958"/>
    <lineage>
        <taxon>Bacteria</taxon>
        <taxon>Pseudomonadati</taxon>
        <taxon>Bacteroidota</taxon>
        <taxon>Flavobacteriia</taxon>
        <taxon>Flavobacteriales</taxon>
        <taxon>Flavobacteriaceae</taxon>
        <taxon>Maribacter</taxon>
    </lineage>
</organism>
<protein>
    <submittedName>
        <fullName evidence="1">Uncharacterized protein</fullName>
    </submittedName>
</protein>
<sequence length="184" mass="20834">MKIRYTLLLVFCCGLLINCTEEKNTDFQISGDQVGRLSKQSLARDIELIFEKDSVVQDTVKLNFGNGASKIKIFERGGALLLTLTPNNDSIATIQNVMVNDERFVTDKGISKLSTFKEIRENYPIKKIISAINNVVVLLKDSDLYFTIDKKELPESLRYNANSTIEEVQIPDTAKVKYMMVGWD</sequence>
<keyword evidence="2" id="KW-1185">Reference proteome</keyword>
<gene>
    <name evidence="1" type="ORF">SAMN04488007_1515</name>
</gene>
<dbReference type="STRING" id="228958.SAMN04488007_1515"/>
<name>A0A1M6MBQ4_9FLAO</name>
<accession>A0A1M6MBQ4</accession>
<evidence type="ECO:0000313" key="2">
    <source>
        <dbReference type="Proteomes" id="UP000184314"/>
    </source>
</evidence>
<dbReference type="EMBL" id="FQZX01000001">
    <property type="protein sequence ID" value="SHJ80800.1"/>
    <property type="molecule type" value="Genomic_DNA"/>
</dbReference>
<dbReference type="Proteomes" id="UP000184314">
    <property type="component" value="Unassembled WGS sequence"/>
</dbReference>
<reference evidence="2" key="1">
    <citation type="submission" date="2016-11" db="EMBL/GenBank/DDBJ databases">
        <authorList>
            <person name="Varghese N."/>
            <person name="Submissions S."/>
        </authorList>
    </citation>
    <scope>NUCLEOTIDE SEQUENCE [LARGE SCALE GENOMIC DNA]</scope>
    <source>
        <strain evidence="2">DSM 16478</strain>
    </source>
</reference>